<name>A0A644WC19_9ZZZZ</name>
<dbReference type="EMBL" id="VSSQ01000789">
    <property type="protein sequence ID" value="MPM01340.1"/>
    <property type="molecule type" value="Genomic_DNA"/>
</dbReference>
<proteinExistence type="predicted"/>
<sequence length="82" mass="9676">MAHEIGHAVLHPRSSCFFTNTKNLNKLKKEYEANLFASEFLINFDNIDYLYIQGYSVGQLASYYMVPSELIEFRFKENKKMQ</sequence>
<evidence type="ECO:0000259" key="1">
    <source>
        <dbReference type="Pfam" id="PF06114"/>
    </source>
</evidence>
<comment type="caution">
    <text evidence="2">The sequence shown here is derived from an EMBL/GenBank/DDBJ whole genome shotgun (WGS) entry which is preliminary data.</text>
</comment>
<accession>A0A644WC19</accession>
<gene>
    <name evidence="2" type="ORF">SDC9_47580</name>
</gene>
<dbReference type="InterPro" id="IPR010359">
    <property type="entry name" value="IrrE_HExxH"/>
</dbReference>
<evidence type="ECO:0000313" key="2">
    <source>
        <dbReference type="EMBL" id="MPM01340.1"/>
    </source>
</evidence>
<protein>
    <recommendedName>
        <fullName evidence="1">IrrE N-terminal-like domain-containing protein</fullName>
    </recommendedName>
</protein>
<organism evidence="2">
    <name type="scientific">bioreactor metagenome</name>
    <dbReference type="NCBI Taxonomy" id="1076179"/>
    <lineage>
        <taxon>unclassified sequences</taxon>
        <taxon>metagenomes</taxon>
        <taxon>ecological metagenomes</taxon>
    </lineage>
</organism>
<dbReference type="Gene3D" id="1.10.10.2910">
    <property type="match status" value="1"/>
</dbReference>
<dbReference type="AlphaFoldDB" id="A0A644WC19"/>
<feature type="domain" description="IrrE N-terminal-like" evidence="1">
    <location>
        <begin position="1"/>
        <end position="75"/>
    </location>
</feature>
<dbReference type="Pfam" id="PF06114">
    <property type="entry name" value="Peptidase_M78"/>
    <property type="match status" value="1"/>
</dbReference>
<reference evidence="2" key="1">
    <citation type="submission" date="2019-08" db="EMBL/GenBank/DDBJ databases">
        <authorList>
            <person name="Kucharzyk K."/>
            <person name="Murdoch R.W."/>
            <person name="Higgins S."/>
            <person name="Loffler F."/>
        </authorList>
    </citation>
    <scope>NUCLEOTIDE SEQUENCE</scope>
</reference>